<protein>
    <submittedName>
        <fullName evidence="1">Uncharacterized protein</fullName>
    </submittedName>
</protein>
<gene>
    <name evidence="1" type="primary">26</name>
    <name evidence="1" type="ORF">MYRNA_26</name>
</gene>
<reference evidence="1 2" key="1">
    <citation type="submission" date="2008-06" db="EMBL/GenBank/DDBJ databases">
        <authorList>
            <person name="Smith A.L."/>
            <person name="Paladin E.C."/>
            <person name="Jacobs-Sera D."/>
            <person name="Hendirx R.W."/>
            <person name="Hatfull G.F."/>
        </authorList>
    </citation>
    <scope>NUCLEOTIDE SEQUENCE [LARGE SCALE GENOMIC DNA]</scope>
</reference>
<evidence type="ECO:0000313" key="1">
    <source>
        <dbReference type="EMBL" id="ACH62034.1"/>
    </source>
</evidence>
<name>B5LJ37_9CAUD</name>
<dbReference type="RefSeq" id="YP_002224944.1">
    <property type="nucleotide sequence ID" value="NC_011273.1"/>
</dbReference>
<accession>B5LJ37</accession>
<evidence type="ECO:0000313" key="2">
    <source>
        <dbReference type="Proteomes" id="UP000001849"/>
    </source>
</evidence>
<dbReference type="EMBL" id="EU826466">
    <property type="protein sequence ID" value="ACH62034.1"/>
    <property type="molecule type" value="Genomic_DNA"/>
</dbReference>
<organism evidence="1 2">
    <name type="scientific">Mycobacterium phage Myrna</name>
    <dbReference type="NCBI Taxonomy" id="546805"/>
    <lineage>
        <taxon>Viruses</taxon>
        <taxon>Duplodnaviria</taxon>
        <taxon>Heunggongvirae</taxon>
        <taxon>Uroviricota</taxon>
        <taxon>Caudoviricetes</taxon>
        <taxon>Ceeclamvirinae</taxon>
        <taxon>Myrnavirus</taxon>
        <taxon>Myrnavirus myrna</taxon>
    </lineage>
</organism>
<keyword evidence="2" id="KW-1185">Reference proteome</keyword>
<dbReference type="GeneID" id="6920686"/>
<proteinExistence type="predicted"/>
<dbReference type="Proteomes" id="UP000001849">
    <property type="component" value="Segment"/>
</dbReference>
<dbReference type="KEGG" id="vg:6920686"/>
<sequence length="132" mass="14779">MSTDETCRNCHARTAEPGGLCKDCASRKPRQQYRTPDGSIWEKSTEPFAFTFLRVDSPDGGHEDDFRAQKLDEVLESWGPLSLYDARQEKIDALAHAAIATKTVLGHVPSAMATLYAHLEADGWELTRKRDD</sequence>